<evidence type="ECO:0000313" key="4">
    <source>
        <dbReference type="Proteomes" id="UP000050502"/>
    </source>
</evidence>
<dbReference type="STRING" id="872965.SE16_07355"/>
<evidence type="ECO:0000313" key="2">
    <source>
        <dbReference type="EMBL" id="KPL88575.1"/>
    </source>
</evidence>
<dbReference type="EMBL" id="BBZA01000009">
    <property type="protein sequence ID" value="GAP61714.1"/>
    <property type="molecule type" value="Genomic_DNA"/>
</dbReference>
<sequence length="90" mass="9951">MRKVMLGLMLGAAAGVVALMMRELEESGVLDRSDDPVEAIKLRVEEELAEQRRRLAAAIEAGRRAAERRQRELWAELNLPAPDGEGAQNV</sequence>
<gene>
    <name evidence="1" type="ORF">ARMA_0137</name>
    <name evidence="2" type="ORF">SE16_07355</name>
</gene>
<dbReference type="AlphaFoldDB" id="A0A0M9UBD2"/>
<reference evidence="1 3" key="1">
    <citation type="journal article" date="2015" name="Genome Announc.">
        <title>Draft Genome Sequence of a Heterotrophic Facultative Anaerobic Thermophilic Bacterium, Ardenticatena maritima Strain 110ST.</title>
        <authorList>
            <person name="Kawaichi S."/>
            <person name="Yoshida T."/>
            <person name="Sako Y."/>
            <person name="Nakamura R."/>
        </authorList>
    </citation>
    <scope>NUCLEOTIDE SEQUENCE [LARGE SCALE GENOMIC DNA]</scope>
    <source>
        <strain evidence="1 3">110S</strain>
    </source>
</reference>
<name>A0A0M9UBD2_9CHLR</name>
<proteinExistence type="predicted"/>
<dbReference type="InParanoid" id="A0A0M9UBD2"/>
<accession>A0A0M9UBD2</accession>
<dbReference type="RefSeq" id="WP_054491664.1">
    <property type="nucleotide sequence ID" value="NZ_BBZA01000009.1"/>
</dbReference>
<comment type="caution">
    <text evidence="1">The sequence shown here is derived from an EMBL/GenBank/DDBJ whole genome shotgun (WGS) entry which is preliminary data.</text>
</comment>
<dbReference type="EMBL" id="LGKN01000004">
    <property type="protein sequence ID" value="KPL88575.1"/>
    <property type="molecule type" value="Genomic_DNA"/>
</dbReference>
<organism evidence="1 3">
    <name type="scientific">Ardenticatena maritima</name>
    <dbReference type="NCBI Taxonomy" id="872965"/>
    <lineage>
        <taxon>Bacteria</taxon>
        <taxon>Bacillati</taxon>
        <taxon>Chloroflexota</taxon>
        <taxon>Ardenticatenia</taxon>
        <taxon>Ardenticatenales</taxon>
        <taxon>Ardenticatenaceae</taxon>
        <taxon>Ardenticatena</taxon>
    </lineage>
</organism>
<evidence type="ECO:0000313" key="1">
    <source>
        <dbReference type="EMBL" id="GAP61714.1"/>
    </source>
</evidence>
<protein>
    <submittedName>
        <fullName evidence="1">Uncharacterized protein</fullName>
    </submittedName>
</protein>
<keyword evidence="3" id="KW-1185">Reference proteome</keyword>
<dbReference type="Proteomes" id="UP000037784">
    <property type="component" value="Unassembled WGS sequence"/>
</dbReference>
<evidence type="ECO:0000313" key="3">
    <source>
        <dbReference type="Proteomes" id="UP000037784"/>
    </source>
</evidence>
<reference evidence="3" key="3">
    <citation type="submission" date="2015-08" db="EMBL/GenBank/DDBJ databases">
        <title>Draft Genome Sequence of a Heterotrophic Facultative Anaerobic Bacterium Ardenticatena maritima Strain 110S.</title>
        <authorList>
            <person name="Kawaichi S."/>
            <person name="Yoshida T."/>
            <person name="Sako Y."/>
            <person name="Nakamura R."/>
        </authorList>
    </citation>
    <scope>NUCLEOTIDE SEQUENCE [LARGE SCALE GENOMIC DNA]</scope>
    <source>
        <strain evidence="3">110S</strain>
    </source>
</reference>
<reference evidence="2 4" key="2">
    <citation type="submission" date="2015-07" db="EMBL/GenBank/DDBJ databases">
        <title>Whole genome sequence of Ardenticatena maritima DSM 23922.</title>
        <authorList>
            <person name="Hemp J."/>
            <person name="Ward L.M."/>
            <person name="Pace L.A."/>
            <person name="Fischer W.W."/>
        </authorList>
    </citation>
    <scope>NUCLEOTIDE SEQUENCE [LARGE SCALE GENOMIC DNA]</scope>
    <source>
        <strain evidence="2 4">110S</strain>
    </source>
</reference>
<dbReference type="Proteomes" id="UP000050502">
    <property type="component" value="Unassembled WGS sequence"/>
</dbReference>